<accession>A0ACB8C458</accession>
<name>A0ACB8C458_DERSI</name>
<dbReference type="Proteomes" id="UP000821865">
    <property type="component" value="Chromosome 9"/>
</dbReference>
<reference evidence="1" key="1">
    <citation type="submission" date="2020-05" db="EMBL/GenBank/DDBJ databases">
        <title>Large-scale comparative analyses of tick genomes elucidate their genetic diversity and vector capacities.</title>
        <authorList>
            <person name="Jia N."/>
            <person name="Wang J."/>
            <person name="Shi W."/>
            <person name="Du L."/>
            <person name="Sun Y."/>
            <person name="Zhan W."/>
            <person name="Jiang J."/>
            <person name="Wang Q."/>
            <person name="Zhang B."/>
            <person name="Ji P."/>
            <person name="Sakyi L.B."/>
            <person name="Cui X."/>
            <person name="Yuan T."/>
            <person name="Jiang B."/>
            <person name="Yang W."/>
            <person name="Lam T.T.-Y."/>
            <person name="Chang Q."/>
            <person name="Ding S."/>
            <person name="Wang X."/>
            <person name="Zhu J."/>
            <person name="Ruan X."/>
            <person name="Zhao L."/>
            <person name="Wei J."/>
            <person name="Que T."/>
            <person name="Du C."/>
            <person name="Cheng J."/>
            <person name="Dai P."/>
            <person name="Han X."/>
            <person name="Huang E."/>
            <person name="Gao Y."/>
            <person name="Liu J."/>
            <person name="Shao H."/>
            <person name="Ye R."/>
            <person name="Li L."/>
            <person name="Wei W."/>
            <person name="Wang X."/>
            <person name="Wang C."/>
            <person name="Yang T."/>
            <person name="Huo Q."/>
            <person name="Li W."/>
            <person name="Guo W."/>
            <person name="Chen H."/>
            <person name="Zhou L."/>
            <person name="Ni X."/>
            <person name="Tian J."/>
            <person name="Zhou Y."/>
            <person name="Sheng Y."/>
            <person name="Liu T."/>
            <person name="Pan Y."/>
            <person name="Xia L."/>
            <person name="Li J."/>
            <person name="Zhao F."/>
            <person name="Cao W."/>
        </authorList>
    </citation>
    <scope>NUCLEOTIDE SEQUENCE</scope>
    <source>
        <strain evidence="1">Dsil-2018</strain>
    </source>
</reference>
<proteinExistence type="predicted"/>
<gene>
    <name evidence="1" type="ORF">HPB49_014627</name>
</gene>
<evidence type="ECO:0000313" key="1">
    <source>
        <dbReference type="EMBL" id="KAH7933637.1"/>
    </source>
</evidence>
<comment type="caution">
    <text evidence="1">The sequence shown here is derived from an EMBL/GenBank/DDBJ whole genome shotgun (WGS) entry which is preliminary data.</text>
</comment>
<evidence type="ECO:0000313" key="2">
    <source>
        <dbReference type="Proteomes" id="UP000821865"/>
    </source>
</evidence>
<dbReference type="EMBL" id="CM023478">
    <property type="protein sequence ID" value="KAH7933637.1"/>
    <property type="molecule type" value="Genomic_DNA"/>
</dbReference>
<protein>
    <submittedName>
        <fullName evidence="1">Uncharacterized protein</fullName>
    </submittedName>
</protein>
<keyword evidence="2" id="KW-1185">Reference proteome</keyword>
<organism evidence="1 2">
    <name type="scientific">Dermacentor silvarum</name>
    <name type="common">Tick</name>
    <dbReference type="NCBI Taxonomy" id="543639"/>
    <lineage>
        <taxon>Eukaryota</taxon>
        <taxon>Metazoa</taxon>
        <taxon>Ecdysozoa</taxon>
        <taxon>Arthropoda</taxon>
        <taxon>Chelicerata</taxon>
        <taxon>Arachnida</taxon>
        <taxon>Acari</taxon>
        <taxon>Parasitiformes</taxon>
        <taxon>Ixodida</taxon>
        <taxon>Ixodoidea</taxon>
        <taxon>Ixodidae</taxon>
        <taxon>Rhipicephalinae</taxon>
        <taxon>Dermacentor</taxon>
    </lineage>
</organism>
<sequence>MLIRDFTSVPGDVEPTRFDEIGRYDIAAVIDLVLNATGSTRVSLLGYSQGVFSSLVLLSTRPEYNDKLLLDPLGNSGYFHLPQVLRKVIQAVCNIFKGQPCSLFLTLTLISSAEQSNKIYRSNNFLMYDYGSSKNKDLYGQKKPPAYPMERITVPVALFSSEGDTLGNPEDVSSLAESLGSELLFSNVVPPKFFRHMDFAFGYKATDFLHGPMIDTLDRNAGTSV</sequence>